<keyword evidence="2" id="KW-1185">Reference proteome</keyword>
<name>A0ACD3BGA1_9AGAR</name>
<organism evidence="1 2">
    <name type="scientific">Pluteus cervinus</name>
    <dbReference type="NCBI Taxonomy" id="181527"/>
    <lineage>
        <taxon>Eukaryota</taxon>
        <taxon>Fungi</taxon>
        <taxon>Dikarya</taxon>
        <taxon>Basidiomycota</taxon>
        <taxon>Agaricomycotina</taxon>
        <taxon>Agaricomycetes</taxon>
        <taxon>Agaricomycetidae</taxon>
        <taxon>Agaricales</taxon>
        <taxon>Pluteineae</taxon>
        <taxon>Pluteaceae</taxon>
        <taxon>Pluteus</taxon>
    </lineage>
</organism>
<dbReference type="Proteomes" id="UP000308600">
    <property type="component" value="Unassembled WGS sequence"/>
</dbReference>
<proteinExistence type="predicted"/>
<evidence type="ECO:0000313" key="1">
    <source>
        <dbReference type="EMBL" id="TFK77064.1"/>
    </source>
</evidence>
<reference evidence="1 2" key="1">
    <citation type="journal article" date="2019" name="Nat. Ecol. Evol.">
        <title>Megaphylogeny resolves global patterns of mushroom evolution.</title>
        <authorList>
            <person name="Varga T."/>
            <person name="Krizsan K."/>
            <person name="Foldi C."/>
            <person name="Dima B."/>
            <person name="Sanchez-Garcia M."/>
            <person name="Sanchez-Ramirez S."/>
            <person name="Szollosi G.J."/>
            <person name="Szarkandi J.G."/>
            <person name="Papp V."/>
            <person name="Albert L."/>
            <person name="Andreopoulos W."/>
            <person name="Angelini C."/>
            <person name="Antonin V."/>
            <person name="Barry K.W."/>
            <person name="Bougher N.L."/>
            <person name="Buchanan P."/>
            <person name="Buyck B."/>
            <person name="Bense V."/>
            <person name="Catcheside P."/>
            <person name="Chovatia M."/>
            <person name="Cooper J."/>
            <person name="Damon W."/>
            <person name="Desjardin D."/>
            <person name="Finy P."/>
            <person name="Geml J."/>
            <person name="Haridas S."/>
            <person name="Hughes K."/>
            <person name="Justo A."/>
            <person name="Karasinski D."/>
            <person name="Kautmanova I."/>
            <person name="Kiss B."/>
            <person name="Kocsube S."/>
            <person name="Kotiranta H."/>
            <person name="LaButti K.M."/>
            <person name="Lechner B.E."/>
            <person name="Liimatainen K."/>
            <person name="Lipzen A."/>
            <person name="Lukacs Z."/>
            <person name="Mihaltcheva S."/>
            <person name="Morgado L.N."/>
            <person name="Niskanen T."/>
            <person name="Noordeloos M.E."/>
            <person name="Ohm R.A."/>
            <person name="Ortiz-Santana B."/>
            <person name="Ovrebo C."/>
            <person name="Racz N."/>
            <person name="Riley R."/>
            <person name="Savchenko A."/>
            <person name="Shiryaev A."/>
            <person name="Soop K."/>
            <person name="Spirin V."/>
            <person name="Szebenyi C."/>
            <person name="Tomsovsky M."/>
            <person name="Tulloss R.E."/>
            <person name="Uehling J."/>
            <person name="Grigoriev I.V."/>
            <person name="Vagvolgyi C."/>
            <person name="Papp T."/>
            <person name="Martin F.M."/>
            <person name="Miettinen O."/>
            <person name="Hibbett D.S."/>
            <person name="Nagy L.G."/>
        </authorList>
    </citation>
    <scope>NUCLEOTIDE SEQUENCE [LARGE SCALE GENOMIC DNA]</scope>
    <source>
        <strain evidence="1 2">NL-1719</strain>
    </source>
</reference>
<sequence>MGVSWTLVVVLSYLASSMAAAASHEPSLTNLSSQAGTSVPFASNSTGPPSKTSIPLPELSTTASLTTQIDSSSITQLPSSTTFTSPRPKLDPSSQQDFDTLTSRRFSSIVGALSRANQIGSWLSSLSADGKWPDSQVDYTTGCEARRASWPAQEHWQRVLTMSGAWHGGLAGAGEYVKDDVLLTAILRAMGYWFSRDFTNPSCLEWGGTDLCPCANADNSLWNTNWFSNIILIPGLVGRTCLLLGEELPPAHLGYCTTITGRAYGTFDRFVNGLGYLTGANTLDVASVGIDQALLTSNVTLLSDAYRRVHQELSILDTVKADGIRRDGSFGQHGGILYNGNYGKDYSNDILDLEIASGGTQFSAGPDSRVAYDSLFEGNSWMIYINSVTGTLHWDFSALGRFISFPVVDNQATGNIKTNLSAVQELGSQWSSETLLRFAEGLSESTDHANVGNLVGNRMFYNNDYMVHRGPNYVSALKMYSSRTQNTECVNSQNPLGFHLTDGALRTYLVGNEYEDIAAAWDWNLIPGITVDYGATPLTCGTTQQTGIEAFVGGVSNGQIGVAVMRYTNPVTRALQWQKAWFFLEQDITHVTISILSSTSNASVYSVLDQRRSSGEVLIGDDTQKTASFTGQPPNTLWHGGVGYQFATNNSATLNVEIGEKSGNWSAIGTSTQPASAVNLFGAWLEHAAPYPPISYTVYPGTTSGEFIAKVQAGHYEELRNDRSVSAVYDSTHQILMGVFWDTAGGSLIFAQDSLSYNISTNAGIAFIYDLPNGILTVSDPSQSLTEVKMTLVCGDEAASSSGRGGNVTITLPQGGLAGSSVTSNIQL</sequence>
<keyword evidence="1" id="KW-0456">Lyase</keyword>
<protein>
    <submittedName>
        <fullName evidence="1">Polysaccharide lyase family 8 protein</fullName>
    </submittedName>
</protein>
<evidence type="ECO:0000313" key="2">
    <source>
        <dbReference type="Proteomes" id="UP000308600"/>
    </source>
</evidence>
<gene>
    <name evidence="1" type="ORF">BDN72DRAFT_830235</name>
</gene>
<accession>A0ACD3BGA1</accession>
<dbReference type="EMBL" id="ML208259">
    <property type="protein sequence ID" value="TFK77064.1"/>
    <property type="molecule type" value="Genomic_DNA"/>
</dbReference>